<evidence type="ECO:0000256" key="5">
    <source>
        <dbReference type="ARBA" id="ARBA00022723"/>
    </source>
</evidence>
<evidence type="ECO:0000256" key="2">
    <source>
        <dbReference type="ARBA" id="ARBA00005329"/>
    </source>
</evidence>
<feature type="signal peptide" evidence="10">
    <location>
        <begin position="1"/>
        <end position="26"/>
    </location>
</feature>
<evidence type="ECO:0000256" key="9">
    <source>
        <dbReference type="PIRSR" id="PIRSR000296-2"/>
    </source>
</evidence>
<dbReference type="GO" id="GO:0046872">
    <property type="term" value="F:metal ion binding"/>
    <property type="evidence" value="ECO:0007669"/>
    <property type="project" value="UniProtKB-KW"/>
</dbReference>
<protein>
    <recommendedName>
        <fullName evidence="8">Catalase-related peroxidase</fullName>
        <ecNumber evidence="8">1.11.1.-</ecNumber>
    </recommendedName>
</protein>
<dbReference type="KEGG" id="pani:DCO16_04890"/>
<dbReference type="InterPro" id="IPR024168">
    <property type="entry name" value="Catalase_SrpA-type_pred"/>
</dbReference>
<dbReference type="PANTHER" id="PTHR11465:SF9">
    <property type="entry name" value="CATALASE"/>
    <property type="match status" value="1"/>
</dbReference>
<keyword evidence="3 8" id="KW-0575">Peroxidase</keyword>
<dbReference type="PANTHER" id="PTHR11465">
    <property type="entry name" value="CATALASE"/>
    <property type="match status" value="1"/>
</dbReference>
<dbReference type="EC" id="1.11.1.-" evidence="8"/>
<comment type="cofactor">
    <cofactor evidence="8">
        <name>heme</name>
        <dbReference type="ChEBI" id="CHEBI:30413"/>
    </cofactor>
</comment>
<feature type="domain" description="Catalase core" evidence="11">
    <location>
        <begin position="23"/>
        <end position="337"/>
    </location>
</feature>
<dbReference type="SMART" id="SM01060">
    <property type="entry name" value="Catalase"/>
    <property type="match status" value="1"/>
</dbReference>
<dbReference type="CDD" id="cd08153">
    <property type="entry name" value="srpA_like"/>
    <property type="match status" value="1"/>
</dbReference>
<evidence type="ECO:0000256" key="8">
    <source>
        <dbReference type="PIRNR" id="PIRNR000296"/>
    </source>
</evidence>
<sequence>MKSIQSHLKYFLLALIGTTTLLSTHAAANVDPNQMVSQFEATGGKFEGYRRSGAKGICATGEFTGSAEGRKISNSSAFSGKKIPMIVRFSVGGGNPNAADNAKTQRNMALQFTLPNNEVWQMGNISVPVFGSATPEQLLGRLQSLQPDPATKAADPVKVKAFADANPEVLIHGKFLASQPVPASYATVNYWGVHGFSFANAKKEKVSGKWVFEPADGTQTLTDEEAKLKGPNFLFDDLRQRVAAGKVSFNFNLEIAQAGDILDNATVPLPAGRKKITLGALKITSISSDGSGPCLSMTFDPNIMPKGVEGSADPMLGARTVPYAISLGRRVVEGAKQ</sequence>
<dbReference type="InterPro" id="IPR018028">
    <property type="entry name" value="Catalase"/>
</dbReference>
<evidence type="ECO:0000256" key="3">
    <source>
        <dbReference type="ARBA" id="ARBA00022559"/>
    </source>
</evidence>
<dbReference type="GO" id="GO:0042744">
    <property type="term" value="P:hydrogen peroxide catabolic process"/>
    <property type="evidence" value="ECO:0007669"/>
    <property type="project" value="TreeGrafter"/>
</dbReference>
<dbReference type="Proteomes" id="UP000500806">
    <property type="component" value="Chromosome"/>
</dbReference>
<proteinExistence type="inferred from homology"/>
<dbReference type="GO" id="GO:0042542">
    <property type="term" value="P:response to hydrogen peroxide"/>
    <property type="evidence" value="ECO:0007669"/>
    <property type="project" value="TreeGrafter"/>
</dbReference>
<gene>
    <name evidence="12" type="ORF">DCO16_04890</name>
</gene>
<dbReference type="GO" id="GO:0004096">
    <property type="term" value="F:catalase activity"/>
    <property type="evidence" value="ECO:0007669"/>
    <property type="project" value="InterPro"/>
</dbReference>
<dbReference type="SUPFAM" id="SSF56634">
    <property type="entry name" value="Heme-dependent catalase-like"/>
    <property type="match status" value="1"/>
</dbReference>
<organism evidence="12 13">
    <name type="scientific">Polynucleobacter antarcticus</name>
    <dbReference type="NCBI Taxonomy" id="1743162"/>
    <lineage>
        <taxon>Bacteria</taxon>
        <taxon>Pseudomonadati</taxon>
        <taxon>Pseudomonadota</taxon>
        <taxon>Betaproteobacteria</taxon>
        <taxon>Burkholderiales</taxon>
        <taxon>Burkholderiaceae</taxon>
        <taxon>Polynucleobacter</taxon>
    </lineage>
</organism>
<keyword evidence="4 8" id="KW-0349">Heme</keyword>
<dbReference type="RefSeq" id="WP_173942608.1">
    <property type="nucleotide sequence ID" value="NZ_CBCSCD010000001.1"/>
</dbReference>
<dbReference type="Pfam" id="PF00199">
    <property type="entry name" value="Catalase"/>
    <property type="match status" value="1"/>
</dbReference>
<evidence type="ECO:0000313" key="13">
    <source>
        <dbReference type="Proteomes" id="UP000500806"/>
    </source>
</evidence>
<keyword evidence="6 8" id="KW-0560">Oxidoreductase</keyword>
<comment type="similarity">
    <text evidence="2 8">Belongs to the catalase family.</text>
</comment>
<dbReference type="AlphaFoldDB" id="A0A6M9PSH5"/>
<feature type="chain" id="PRO_5026890189" description="Catalase-related peroxidase" evidence="10">
    <location>
        <begin position="27"/>
        <end position="337"/>
    </location>
</feature>
<evidence type="ECO:0000256" key="4">
    <source>
        <dbReference type="ARBA" id="ARBA00022617"/>
    </source>
</evidence>
<dbReference type="Gene3D" id="2.40.180.10">
    <property type="entry name" value="Catalase core domain"/>
    <property type="match status" value="1"/>
</dbReference>
<feature type="binding site" description="axial binding residue" evidence="9">
    <location>
        <position position="323"/>
    </location>
    <ligand>
        <name>heme</name>
        <dbReference type="ChEBI" id="CHEBI:30413"/>
    </ligand>
    <ligandPart>
        <name>Fe</name>
        <dbReference type="ChEBI" id="CHEBI:18248"/>
    </ligandPart>
</feature>
<dbReference type="InterPro" id="IPR020835">
    <property type="entry name" value="Catalase_sf"/>
</dbReference>
<keyword evidence="7 8" id="KW-0408">Iron</keyword>
<evidence type="ECO:0000256" key="10">
    <source>
        <dbReference type="SAM" id="SignalP"/>
    </source>
</evidence>
<accession>A0A6M9PSH5</accession>
<keyword evidence="10" id="KW-0732">Signal</keyword>
<evidence type="ECO:0000256" key="7">
    <source>
        <dbReference type="ARBA" id="ARBA00023004"/>
    </source>
</evidence>
<dbReference type="Gene3D" id="1.20.1280.120">
    <property type="match status" value="1"/>
</dbReference>
<keyword evidence="13" id="KW-1185">Reference proteome</keyword>
<evidence type="ECO:0000256" key="6">
    <source>
        <dbReference type="ARBA" id="ARBA00023002"/>
    </source>
</evidence>
<dbReference type="GO" id="GO:0020037">
    <property type="term" value="F:heme binding"/>
    <property type="evidence" value="ECO:0007669"/>
    <property type="project" value="InterPro"/>
</dbReference>
<comment type="function">
    <text evidence="1">Decomposes hydrogen peroxide into water and oxygen; serves to protect cells from the toxic effects of hydrogen peroxide.</text>
</comment>
<reference evidence="12 13" key="1">
    <citation type="submission" date="2018-04" db="EMBL/GenBank/DDBJ databases">
        <title>Polynucleobacter sp. LimPoW16 genome.</title>
        <authorList>
            <person name="Hahn M.W."/>
        </authorList>
    </citation>
    <scope>NUCLEOTIDE SEQUENCE [LARGE SCALE GENOMIC DNA]</scope>
    <source>
        <strain evidence="12 13">LimPoW16</strain>
    </source>
</reference>
<keyword evidence="5 8" id="KW-0479">Metal-binding</keyword>
<name>A0A6M9PSH5_9BURK</name>
<dbReference type="InterPro" id="IPR011614">
    <property type="entry name" value="Catalase_core"/>
</dbReference>
<dbReference type="EMBL" id="CP028941">
    <property type="protein sequence ID" value="QKM63629.1"/>
    <property type="molecule type" value="Genomic_DNA"/>
</dbReference>
<evidence type="ECO:0000256" key="1">
    <source>
        <dbReference type="ARBA" id="ARBA00002974"/>
    </source>
</evidence>
<dbReference type="GO" id="GO:0005737">
    <property type="term" value="C:cytoplasm"/>
    <property type="evidence" value="ECO:0007669"/>
    <property type="project" value="TreeGrafter"/>
</dbReference>
<evidence type="ECO:0000313" key="12">
    <source>
        <dbReference type="EMBL" id="QKM63629.1"/>
    </source>
</evidence>
<comment type="function">
    <text evidence="8">Has an organic peroxide-dependent peroxidase activity.</text>
</comment>
<dbReference type="PIRSF" id="PIRSF000296">
    <property type="entry name" value="SrpA"/>
    <property type="match status" value="1"/>
</dbReference>
<evidence type="ECO:0000259" key="11">
    <source>
        <dbReference type="SMART" id="SM01060"/>
    </source>
</evidence>
<dbReference type="PROSITE" id="PS51402">
    <property type="entry name" value="CATALASE_3"/>
    <property type="match status" value="1"/>
</dbReference>